<dbReference type="PRINTS" id="PR01827">
    <property type="entry name" value="YKINASETYK2"/>
</dbReference>
<dbReference type="GO" id="GO:0005829">
    <property type="term" value="C:cytosol"/>
    <property type="evidence" value="ECO:0007669"/>
    <property type="project" value="TreeGrafter"/>
</dbReference>
<dbReference type="AlphaFoldDB" id="L5L284"/>
<dbReference type="InterPro" id="IPR035963">
    <property type="entry name" value="FERM_2"/>
</dbReference>
<name>L5L284_PTEAL</name>
<evidence type="ECO:0000256" key="1">
    <source>
        <dbReference type="ARBA" id="ARBA00022553"/>
    </source>
</evidence>
<dbReference type="GO" id="GO:0019221">
    <property type="term" value="P:cytokine-mediated signaling pathway"/>
    <property type="evidence" value="ECO:0007669"/>
    <property type="project" value="TreeGrafter"/>
</dbReference>
<evidence type="ECO:0000313" key="4">
    <source>
        <dbReference type="EMBL" id="ELK17844.1"/>
    </source>
</evidence>
<dbReference type="GO" id="GO:0035556">
    <property type="term" value="P:intracellular signal transduction"/>
    <property type="evidence" value="ECO:0007669"/>
    <property type="project" value="TreeGrafter"/>
</dbReference>
<dbReference type="GO" id="GO:0005131">
    <property type="term" value="F:growth hormone receptor binding"/>
    <property type="evidence" value="ECO:0007669"/>
    <property type="project" value="TreeGrafter"/>
</dbReference>
<dbReference type="InterPro" id="IPR019749">
    <property type="entry name" value="Band_41_domain"/>
</dbReference>
<dbReference type="InterPro" id="IPR000299">
    <property type="entry name" value="FERM_domain"/>
</dbReference>
<evidence type="ECO:0000313" key="5">
    <source>
        <dbReference type="Proteomes" id="UP000010552"/>
    </source>
</evidence>
<evidence type="ECO:0000256" key="2">
    <source>
        <dbReference type="SAM" id="MobiDB-lite"/>
    </source>
</evidence>
<dbReference type="InParanoid" id="L5L284"/>
<dbReference type="GO" id="GO:0060397">
    <property type="term" value="P:growth hormone receptor signaling pathway via JAK-STAT"/>
    <property type="evidence" value="ECO:0007669"/>
    <property type="project" value="TreeGrafter"/>
</dbReference>
<dbReference type="Pfam" id="PF18377">
    <property type="entry name" value="FERM_F2"/>
    <property type="match status" value="1"/>
</dbReference>
<keyword evidence="1" id="KW-0597">Phosphoprotein</keyword>
<accession>L5L284</accession>
<dbReference type="STRING" id="9402.L5L284"/>
<dbReference type="InterPro" id="IPR041155">
    <property type="entry name" value="FERM_F1"/>
</dbReference>
<dbReference type="PANTHER" id="PTHR45807">
    <property type="entry name" value="TYROSINE-PROTEIN KINASE HOPSCOTCH"/>
    <property type="match status" value="1"/>
</dbReference>
<feature type="domain" description="FERM" evidence="3">
    <location>
        <begin position="40"/>
        <end position="397"/>
    </location>
</feature>
<gene>
    <name evidence="4" type="ORF">PAL_GLEAN10002425</name>
</gene>
<dbReference type="Proteomes" id="UP000010552">
    <property type="component" value="Unassembled WGS sequence"/>
</dbReference>
<dbReference type="SMART" id="SM00295">
    <property type="entry name" value="B41"/>
    <property type="match status" value="1"/>
</dbReference>
<keyword evidence="4" id="KW-0675">Receptor</keyword>
<sequence length="397" mass="43663">MGIPFPAKPAVKSMPLYHWGATARGSRPDGDGTQLTATRGGLKVFLHWAGPDGGEPWVTFSEATLTAEDVCMHIAHKVGITPPCFSLFALFDAQAQVWLPPNHILEVSRDTSLTLHFRMRFYFRNWHGTNPQEPAVYRCRPPGAKASSEQAEQGMRLLDPASFEYLFEQGKHEFVNDVASLWDLSNEEEIHHFKNESLGMAFLHLCHLAVCLGVPLKKVARKISFKDCIPRSFRQQIQQHNAFTQLRLWIIFHKFLWAFQPGHLSQQVIMVKYLATLERLAPRFGSECVPVCHLELLAQAKGKPCYVEDSSQAPPDPGPESAPGPPTHEVLVTGTGGIRWRPAPAEVSMARLGGVQVGLGRGSCSVLASVSEGSSGKPFLDMALGCVSSFCPLGSVS</sequence>
<dbReference type="PANTHER" id="PTHR45807:SF6">
    <property type="entry name" value="NON-RECEPTOR TYROSINE-PROTEIN KINASE TYK2"/>
    <property type="match status" value="1"/>
</dbReference>
<dbReference type="InterPro" id="IPR041381">
    <property type="entry name" value="JAK1-3/TYK2_PHL_dom"/>
</dbReference>
<dbReference type="InterPro" id="IPR051286">
    <property type="entry name" value="JAK"/>
</dbReference>
<keyword evidence="5" id="KW-1185">Reference proteome</keyword>
<dbReference type="Pfam" id="PF18379">
    <property type="entry name" value="FERM_F1"/>
    <property type="match status" value="1"/>
</dbReference>
<proteinExistence type="predicted"/>
<keyword evidence="4" id="KW-0418">Kinase</keyword>
<dbReference type="InterPro" id="IPR041046">
    <property type="entry name" value="FERM_F2"/>
</dbReference>
<protein>
    <submittedName>
        <fullName evidence="4">Non-receptor tyrosine-protein kinase TYK2</fullName>
    </submittedName>
</protein>
<dbReference type="GO" id="GO:0030154">
    <property type="term" value="P:cell differentiation"/>
    <property type="evidence" value="ECO:0007669"/>
    <property type="project" value="TreeGrafter"/>
</dbReference>
<evidence type="ECO:0000259" key="3">
    <source>
        <dbReference type="PROSITE" id="PS50057"/>
    </source>
</evidence>
<organism evidence="4 5">
    <name type="scientific">Pteropus alecto</name>
    <name type="common">Black flying fox</name>
    <dbReference type="NCBI Taxonomy" id="9402"/>
    <lineage>
        <taxon>Eukaryota</taxon>
        <taxon>Metazoa</taxon>
        <taxon>Chordata</taxon>
        <taxon>Craniata</taxon>
        <taxon>Vertebrata</taxon>
        <taxon>Euteleostomi</taxon>
        <taxon>Mammalia</taxon>
        <taxon>Eutheria</taxon>
        <taxon>Laurasiatheria</taxon>
        <taxon>Chiroptera</taxon>
        <taxon>Yinpterochiroptera</taxon>
        <taxon>Pteropodoidea</taxon>
        <taxon>Pteropodidae</taxon>
        <taxon>Pteropodinae</taxon>
        <taxon>Pteropus</taxon>
    </lineage>
</organism>
<reference evidence="5" key="1">
    <citation type="journal article" date="2013" name="Science">
        <title>Comparative analysis of bat genomes provides insight into the evolution of flight and immunity.</title>
        <authorList>
            <person name="Zhang G."/>
            <person name="Cowled C."/>
            <person name="Shi Z."/>
            <person name="Huang Z."/>
            <person name="Bishop-Lilly K.A."/>
            <person name="Fang X."/>
            <person name="Wynne J.W."/>
            <person name="Xiong Z."/>
            <person name="Baker M.L."/>
            <person name="Zhao W."/>
            <person name="Tachedjian M."/>
            <person name="Zhu Y."/>
            <person name="Zhou P."/>
            <person name="Jiang X."/>
            <person name="Ng J."/>
            <person name="Yang L."/>
            <person name="Wu L."/>
            <person name="Xiao J."/>
            <person name="Feng Y."/>
            <person name="Chen Y."/>
            <person name="Sun X."/>
            <person name="Zhang Y."/>
            <person name="Marsh G.A."/>
            <person name="Crameri G."/>
            <person name="Broder C.C."/>
            <person name="Frey K.G."/>
            <person name="Wang L.F."/>
            <person name="Wang J."/>
        </authorList>
    </citation>
    <scope>NUCLEOTIDE SEQUENCE [LARGE SCALE GENOMIC DNA]</scope>
</reference>
<dbReference type="SUPFAM" id="SSF47031">
    <property type="entry name" value="Second domain of FERM"/>
    <property type="match status" value="1"/>
</dbReference>
<dbReference type="EMBL" id="KB030388">
    <property type="protein sequence ID" value="ELK17844.1"/>
    <property type="molecule type" value="Genomic_DNA"/>
</dbReference>
<dbReference type="InterPro" id="IPR016045">
    <property type="entry name" value="Tyr_kinase_non-rcpt_TYK2_N"/>
</dbReference>
<dbReference type="GO" id="GO:0004715">
    <property type="term" value="F:non-membrane spanning protein tyrosine kinase activity"/>
    <property type="evidence" value="ECO:0007669"/>
    <property type="project" value="TreeGrafter"/>
</dbReference>
<dbReference type="Pfam" id="PF17887">
    <property type="entry name" value="Jak1_Phl"/>
    <property type="match status" value="1"/>
</dbReference>
<dbReference type="PROSITE" id="PS50057">
    <property type="entry name" value="FERM_3"/>
    <property type="match status" value="1"/>
</dbReference>
<feature type="region of interest" description="Disordered" evidence="2">
    <location>
        <begin position="307"/>
        <end position="328"/>
    </location>
</feature>
<keyword evidence="4" id="KW-0808">Transferase</keyword>
<feature type="compositionally biased region" description="Pro residues" evidence="2">
    <location>
        <begin position="314"/>
        <end position="326"/>
    </location>
</feature>